<evidence type="ECO:0000313" key="17">
    <source>
        <dbReference type="Proteomes" id="UP001548713"/>
    </source>
</evidence>
<evidence type="ECO:0000256" key="11">
    <source>
        <dbReference type="ARBA" id="ARBA00023014"/>
    </source>
</evidence>
<keyword evidence="17" id="KW-1185">Reference proteome</keyword>
<sequence>MWPYHPELLSTPVPRYTSFPTAAEFDDSVDSTDLEAAIAATESDVSLYIHIPFCESICWYCGCNTSRNNRADRLASYVDAIDREIALLGRLLPATARIRRIAFGGGSPNAIAATDFVRLMLSLSHSLPLSDPVISVELDPRSMDATWASALAGVGVRQASLGVQTFHPELQKAIGRTQPTQMIESCTDLLRSAGVNSINFDLMYGLPGQTLGILEDTLDRASRLGANRIALFGYAHVPDLIPRQRRIDADALPDQKARFDMAAIGHAFLLEAGYSPVGFDHFALPGDPLACAALNGRLHRNFQGFTDDEAPVLIGLGASAISSFPHLLAQNEKNSGRYQMMLSHGRLTAARGIHRSVDDQTRGRIISELLCTGRATISPMLLRQAGPRLAQFARHGLVERQESEIVLSNGALPYARTIAALFDPYRTDWSRRFSTAV</sequence>
<dbReference type="SMART" id="SM00729">
    <property type="entry name" value="Elp3"/>
    <property type="match status" value="1"/>
</dbReference>
<evidence type="ECO:0000313" key="16">
    <source>
        <dbReference type="EMBL" id="MET1755658.1"/>
    </source>
</evidence>
<keyword evidence="9 14" id="KW-0560">Oxidoreductase</keyword>
<dbReference type="EMBL" id="JBEWLY010000013">
    <property type="protein sequence ID" value="MET1755658.1"/>
    <property type="molecule type" value="Genomic_DNA"/>
</dbReference>
<dbReference type="Proteomes" id="UP001548713">
    <property type="component" value="Unassembled WGS sequence"/>
</dbReference>
<dbReference type="PROSITE" id="PS51918">
    <property type="entry name" value="RADICAL_SAM"/>
    <property type="match status" value="1"/>
</dbReference>
<evidence type="ECO:0000256" key="5">
    <source>
        <dbReference type="ARBA" id="ARBA00022485"/>
    </source>
</evidence>
<dbReference type="EC" id="1.3.98.3" evidence="14"/>
<dbReference type="NCBIfam" id="TIGR00538">
    <property type="entry name" value="hemN"/>
    <property type="match status" value="1"/>
</dbReference>
<comment type="caution">
    <text evidence="16">The sequence shown here is derived from an EMBL/GenBank/DDBJ whole genome shotgun (WGS) entry which is preliminary data.</text>
</comment>
<feature type="domain" description="Radical SAM core" evidence="15">
    <location>
        <begin position="39"/>
        <end position="275"/>
    </location>
</feature>
<keyword evidence="10 14" id="KW-0408">Iron</keyword>
<dbReference type="InterPro" id="IPR034505">
    <property type="entry name" value="Coproporphyrinogen-III_oxidase"/>
</dbReference>
<comment type="subcellular location">
    <subcellularLocation>
        <location evidence="1 14">Cytoplasm</location>
    </subcellularLocation>
</comment>
<evidence type="ECO:0000256" key="13">
    <source>
        <dbReference type="ARBA" id="ARBA00048321"/>
    </source>
</evidence>
<evidence type="ECO:0000256" key="10">
    <source>
        <dbReference type="ARBA" id="ARBA00023004"/>
    </source>
</evidence>
<keyword evidence="8 14" id="KW-0479">Metal-binding</keyword>
<dbReference type="Gene3D" id="3.20.20.70">
    <property type="entry name" value="Aldolase class I"/>
    <property type="match status" value="1"/>
</dbReference>
<evidence type="ECO:0000256" key="9">
    <source>
        <dbReference type="ARBA" id="ARBA00023002"/>
    </source>
</evidence>
<dbReference type="InterPro" id="IPR007197">
    <property type="entry name" value="rSAM"/>
</dbReference>
<dbReference type="GO" id="GO:0051989">
    <property type="term" value="F:coproporphyrinogen dehydrogenase activity"/>
    <property type="evidence" value="ECO:0007669"/>
    <property type="project" value="UniProtKB-EC"/>
</dbReference>
<keyword evidence="5 14" id="KW-0004">4Fe-4S</keyword>
<keyword evidence="11 14" id="KW-0411">Iron-sulfur</keyword>
<evidence type="ECO:0000259" key="15">
    <source>
        <dbReference type="PROSITE" id="PS51918"/>
    </source>
</evidence>
<comment type="catalytic activity">
    <reaction evidence="13 14">
        <text>coproporphyrinogen III + 2 S-adenosyl-L-methionine = protoporphyrinogen IX + 2 5'-deoxyadenosine + 2 L-methionine + 2 CO2</text>
        <dbReference type="Rhea" id="RHEA:15425"/>
        <dbReference type="ChEBI" id="CHEBI:16526"/>
        <dbReference type="ChEBI" id="CHEBI:17319"/>
        <dbReference type="ChEBI" id="CHEBI:57307"/>
        <dbReference type="ChEBI" id="CHEBI:57309"/>
        <dbReference type="ChEBI" id="CHEBI:57844"/>
        <dbReference type="ChEBI" id="CHEBI:59789"/>
        <dbReference type="EC" id="1.3.98.3"/>
    </reaction>
</comment>
<dbReference type="InterPro" id="IPR013785">
    <property type="entry name" value="Aldolase_TIM"/>
</dbReference>
<keyword evidence="6 14" id="KW-0963">Cytoplasm</keyword>
<evidence type="ECO:0000256" key="8">
    <source>
        <dbReference type="ARBA" id="ARBA00022723"/>
    </source>
</evidence>
<evidence type="ECO:0000256" key="14">
    <source>
        <dbReference type="PIRNR" id="PIRNR000167"/>
    </source>
</evidence>
<organism evidence="16 17">
    <name type="scientific">Novosphingobium kalidii</name>
    <dbReference type="NCBI Taxonomy" id="3230299"/>
    <lineage>
        <taxon>Bacteria</taxon>
        <taxon>Pseudomonadati</taxon>
        <taxon>Pseudomonadota</taxon>
        <taxon>Alphaproteobacteria</taxon>
        <taxon>Sphingomonadales</taxon>
        <taxon>Sphingomonadaceae</taxon>
        <taxon>Novosphingobium</taxon>
    </lineage>
</organism>
<accession>A0ABV2D1B8</accession>
<dbReference type="SFLD" id="SFLDS00029">
    <property type="entry name" value="Radical_SAM"/>
    <property type="match status" value="1"/>
</dbReference>
<dbReference type="InterPro" id="IPR058240">
    <property type="entry name" value="rSAM_sf"/>
</dbReference>
<dbReference type="CDD" id="cd01335">
    <property type="entry name" value="Radical_SAM"/>
    <property type="match status" value="1"/>
</dbReference>
<dbReference type="Pfam" id="PF04055">
    <property type="entry name" value="Radical_SAM"/>
    <property type="match status" value="1"/>
</dbReference>
<protein>
    <recommendedName>
        <fullName evidence="14">Coproporphyrinogen-III oxidase</fullName>
        <ecNumber evidence="14">1.3.98.3</ecNumber>
    </recommendedName>
</protein>
<dbReference type="PANTHER" id="PTHR13932">
    <property type="entry name" value="COPROPORPHYRINIGEN III OXIDASE"/>
    <property type="match status" value="1"/>
</dbReference>
<dbReference type="RefSeq" id="WP_353984100.1">
    <property type="nucleotide sequence ID" value="NZ_JBEWLY010000013.1"/>
</dbReference>
<evidence type="ECO:0000256" key="12">
    <source>
        <dbReference type="ARBA" id="ARBA00023244"/>
    </source>
</evidence>
<evidence type="ECO:0000256" key="4">
    <source>
        <dbReference type="ARBA" id="ARBA00011245"/>
    </source>
</evidence>
<comment type="pathway">
    <text evidence="2 14">Porphyrin-containing compound metabolism; protoporphyrin-IX biosynthesis; protoporphyrinogen-IX from coproporphyrinogen-III (AdoMet route): step 1/1.</text>
</comment>
<comment type="cofactor">
    <cofactor evidence="14">
        <name>[4Fe-4S] cluster</name>
        <dbReference type="ChEBI" id="CHEBI:49883"/>
    </cofactor>
    <text evidence="14">Binds 1 [4Fe-4S] cluster. The cluster is coordinated with 3 cysteines and an exchangeable S-adenosyl-L-methionine.</text>
</comment>
<evidence type="ECO:0000256" key="7">
    <source>
        <dbReference type="ARBA" id="ARBA00022691"/>
    </source>
</evidence>
<dbReference type="PIRSF" id="PIRSF000167">
    <property type="entry name" value="HemN"/>
    <property type="match status" value="1"/>
</dbReference>
<keyword evidence="12 14" id="KW-0627">Porphyrin biosynthesis</keyword>
<dbReference type="SFLD" id="SFLDG01065">
    <property type="entry name" value="anaerobic_coproporphyrinogen-I"/>
    <property type="match status" value="1"/>
</dbReference>
<evidence type="ECO:0000256" key="1">
    <source>
        <dbReference type="ARBA" id="ARBA00004496"/>
    </source>
</evidence>
<dbReference type="InterPro" id="IPR004558">
    <property type="entry name" value="Coprogen_oxidase_HemN"/>
</dbReference>
<name>A0ABV2D1B8_9SPHN</name>
<evidence type="ECO:0000256" key="6">
    <source>
        <dbReference type="ARBA" id="ARBA00022490"/>
    </source>
</evidence>
<dbReference type="InterPro" id="IPR006638">
    <property type="entry name" value="Elp3/MiaA/NifB-like_rSAM"/>
</dbReference>
<comment type="similarity">
    <text evidence="3 14">Belongs to the anaerobic coproporphyrinogen-III oxidase family.</text>
</comment>
<dbReference type="SUPFAM" id="SSF102114">
    <property type="entry name" value="Radical SAM enzymes"/>
    <property type="match status" value="1"/>
</dbReference>
<proteinExistence type="inferred from homology"/>
<keyword evidence="7 14" id="KW-0949">S-adenosyl-L-methionine</keyword>
<gene>
    <name evidence="16" type="primary">hemN</name>
    <name evidence="16" type="ORF">ABVV53_09330</name>
</gene>
<evidence type="ECO:0000256" key="2">
    <source>
        <dbReference type="ARBA" id="ARBA00004785"/>
    </source>
</evidence>
<reference evidence="16 17" key="1">
    <citation type="submission" date="2024-07" db="EMBL/GenBank/DDBJ databases">
        <title>Novosphingobium kalidii RD2P27.</title>
        <authorList>
            <person name="Sun J.-Q."/>
        </authorList>
    </citation>
    <scope>NUCLEOTIDE SEQUENCE [LARGE SCALE GENOMIC DNA]</scope>
    <source>
        <strain evidence="16 17">RD2P27</strain>
    </source>
</reference>
<dbReference type="PANTHER" id="PTHR13932:SF6">
    <property type="entry name" value="OXYGEN-INDEPENDENT COPROPORPHYRINOGEN III OXIDASE"/>
    <property type="match status" value="1"/>
</dbReference>
<dbReference type="Gene3D" id="1.10.10.920">
    <property type="match status" value="1"/>
</dbReference>
<comment type="subunit">
    <text evidence="4">Monomer.</text>
</comment>
<evidence type="ECO:0000256" key="3">
    <source>
        <dbReference type="ARBA" id="ARBA00005493"/>
    </source>
</evidence>